<reference evidence="3 5" key="2">
    <citation type="submission" date="2016-11" db="EMBL/GenBank/DDBJ databases">
        <authorList>
            <person name="Klemetsen T."/>
        </authorList>
    </citation>
    <scope>NUCLEOTIDE SEQUENCE [LARGE SCALE GENOMIC DNA]</scope>
    <source>
        <strain evidence="3">MT 2528</strain>
    </source>
</reference>
<keyword evidence="4" id="KW-0407">Ion channel</keyword>
<dbReference type="EMBL" id="FPLD01000069">
    <property type="protein sequence ID" value="SGZ03856.1"/>
    <property type="molecule type" value="Genomic_DNA"/>
</dbReference>
<dbReference type="Proteomes" id="UP000182660">
    <property type="component" value="Unassembled WGS sequence"/>
</dbReference>
<dbReference type="GO" id="GO:0034220">
    <property type="term" value="P:monoatomic ion transmembrane transport"/>
    <property type="evidence" value="ECO:0007669"/>
    <property type="project" value="UniProtKB-KW"/>
</dbReference>
<keyword evidence="5" id="KW-1185">Reference proteome</keyword>
<dbReference type="RefSeq" id="WP_045112275.1">
    <property type="nucleotide sequence ID" value="NZ_CAWQZC010000158.1"/>
</dbReference>
<dbReference type="InterPro" id="IPR050721">
    <property type="entry name" value="Trk_Ktr_HKT_K-transport"/>
</dbReference>
<evidence type="ECO:0000256" key="1">
    <source>
        <dbReference type="SAM" id="Phobius"/>
    </source>
</evidence>
<feature type="transmembrane region" description="Helical" evidence="1">
    <location>
        <begin position="52"/>
        <end position="70"/>
    </location>
</feature>
<dbReference type="EMBL" id="FPLJ01000055">
    <property type="protein sequence ID" value="SGY93025.1"/>
    <property type="molecule type" value="Genomic_DNA"/>
</dbReference>
<dbReference type="SUPFAM" id="SSF81324">
    <property type="entry name" value="Voltage-gated potassium channels"/>
    <property type="match status" value="1"/>
</dbReference>
<dbReference type="STRING" id="80854.MVIS_4363"/>
<evidence type="ECO:0000313" key="5">
    <source>
        <dbReference type="Proteomes" id="UP000182660"/>
    </source>
</evidence>
<dbReference type="Proteomes" id="UP000183794">
    <property type="component" value="Unassembled WGS sequence"/>
</dbReference>
<sequence>MYISRLISLALRKLTAELRWANLFFIFCSYLAVVWGLLWLAGESTLIEPLTFFYYTVVVISTVGFGDLSPATAHGQLVVALVQIPFGLLIFGAAIGKTTQAIVALARKGMNGKKDFSTYSDHILILGWRAHRTKRILELILADKKRYKRKIILCVERDMSHPFPQLLDVEFAKLESFTDRDELARIAIAQASSIIVDGENDEMTLSMALSASSHASKKAHISAYFHEESKADLLRAHCPNVECASSRHAEILVRTMQSPGASIVHEQLFSTLEEATLYSLTLEGAPEMTVGDVFQPLREKYAMTLMAIADDEKGTGFKLNPAMDTALKNGQVLHYIANERIRKHEINWVDVLLLNIDK</sequence>
<proteinExistence type="predicted"/>
<dbReference type="Gene3D" id="3.40.50.720">
    <property type="entry name" value="NAD(P)-binding Rossmann-like Domain"/>
    <property type="match status" value="1"/>
</dbReference>
<protein>
    <submittedName>
        <fullName evidence="3 4">Potassium channel</fullName>
    </submittedName>
</protein>
<keyword evidence="1" id="KW-1133">Transmembrane helix</keyword>
<feature type="domain" description="Potassium channel" evidence="2">
    <location>
        <begin position="27"/>
        <end position="103"/>
    </location>
</feature>
<evidence type="ECO:0000313" key="6">
    <source>
        <dbReference type="Proteomes" id="UP000183794"/>
    </source>
</evidence>
<gene>
    <name evidence="3" type="ORF">MT2528_2493</name>
    <name evidence="4" type="ORF">NVI5450_2709</name>
</gene>
<dbReference type="HOGENOM" id="CLU_050982_3_0_6"/>
<dbReference type="OrthoDB" id="9813518at2"/>
<feature type="transmembrane region" description="Helical" evidence="1">
    <location>
        <begin position="77"/>
        <end position="96"/>
    </location>
</feature>
<keyword evidence="4" id="KW-0406">Ion transport</keyword>
<accession>A0A090IHS5</accession>
<name>A0A090IHS5_9GAMM</name>
<dbReference type="PANTHER" id="PTHR43833:SF9">
    <property type="entry name" value="POTASSIUM CHANNEL PROTEIN YUGO-RELATED"/>
    <property type="match status" value="1"/>
</dbReference>
<reference evidence="4 6" key="1">
    <citation type="submission" date="2016-11" db="EMBL/GenBank/DDBJ databases">
        <authorList>
            <person name="Jaros S."/>
            <person name="Januszkiewicz K."/>
            <person name="Wedrychowicz H."/>
        </authorList>
    </citation>
    <scope>NUCLEOTIDE SEQUENCE [LARGE SCALE GENOMIC DNA]</scope>
    <source>
        <strain evidence="4">NVI 5450</strain>
    </source>
</reference>
<evidence type="ECO:0000259" key="2">
    <source>
        <dbReference type="Pfam" id="PF07885"/>
    </source>
</evidence>
<evidence type="ECO:0000313" key="3">
    <source>
        <dbReference type="EMBL" id="SGY93025.1"/>
    </source>
</evidence>
<keyword evidence="1" id="KW-0472">Membrane</keyword>
<dbReference type="PATRIC" id="fig|80854.5.peg.4623"/>
<keyword evidence="1" id="KW-0812">Transmembrane</keyword>
<dbReference type="PANTHER" id="PTHR43833">
    <property type="entry name" value="POTASSIUM CHANNEL PROTEIN 2-RELATED-RELATED"/>
    <property type="match status" value="1"/>
</dbReference>
<organism evidence="4 6">
    <name type="scientific">Moritella viscosa</name>
    <dbReference type="NCBI Taxonomy" id="80854"/>
    <lineage>
        <taxon>Bacteria</taxon>
        <taxon>Pseudomonadati</taxon>
        <taxon>Pseudomonadota</taxon>
        <taxon>Gammaproteobacteria</taxon>
        <taxon>Alteromonadales</taxon>
        <taxon>Moritellaceae</taxon>
        <taxon>Moritella</taxon>
    </lineage>
</organism>
<evidence type="ECO:0000313" key="4">
    <source>
        <dbReference type="EMBL" id="SGZ03856.1"/>
    </source>
</evidence>
<dbReference type="InterPro" id="IPR013099">
    <property type="entry name" value="K_chnl_dom"/>
</dbReference>
<dbReference type="AlphaFoldDB" id="A0A090IHS5"/>
<feature type="transmembrane region" description="Helical" evidence="1">
    <location>
        <begin position="20"/>
        <end position="40"/>
    </location>
</feature>
<keyword evidence="4" id="KW-0813">Transport</keyword>
<dbReference type="Pfam" id="PF07885">
    <property type="entry name" value="Ion_trans_2"/>
    <property type="match status" value="1"/>
</dbReference>
<dbReference type="GeneID" id="61296350"/>
<dbReference type="KEGG" id="mvs:MVIS_4363"/>
<dbReference type="Gene3D" id="1.10.287.70">
    <property type="match status" value="1"/>
</dbReference>